<reference evidence="1 2" key="1">
    <citation type="submission" date="2016-10" db="EMBL/GenBank/DDBJ databases">
        <authorList>
            <person name="Varghese N."/>
            <person name="Submissions S."/>
        </authorList>
    </citation>
    <scope>NUCLEOTIDE SEQUENCE [LARGE SCALE GENOMIC DNA]</scope>
    <source>
        <strain evidence="1 2">CGMCC 1.3527</strain>
    </source>
</reference>
<accession>A0A1G7JNQ0</accession>
<dbReference type="SUPFAM" id="SSF110849">
    <property type="entry name" value="ParB/Sulfiredoxin"/>
    <property type="match status" value="1"/>
</dbReference>
<keyword evidence="2" id="KW-1185">Reference proteome</keyword>
<sequence>MTVRDRRGPLPALAAEKLRREGALALLREAPVWLCVTGLTELGLRARRRVRRARYRRAGMVAVPDPTATIDVDPASVERHVALSRFDEASPRALLGVVRGGDWDRGLPRVEAQPKYRACAARVEGESWAETGIIDRLAAELAASDAETIEHGCGSRADIVRRYETEREDLYRTLRDEGYDRSLSPVCCRVHVGRDGDLLFGSGGRHRFYLSRLVGIDTVPVEVLIRHAEWQSVRDAVAAAATVDDLSPAVRRHLGHPDLREFNLGGADLRHLSHGRPRPGGRGRWV</sequence>
<evidence type="ECO:0000313" key="2">
    <source>
        <dbReference type="Proteomes" id="UP000324020"/>
    </source>
</evidence>
<dbReference type="Proteomes" id="UP000324020">
    <property type="component" value="Unassembled WGS sequence"/>
</dbReference>
<name>A0A1G7JNQ0_9EURY</name>
<gene>
    <name evidence="1" type="ORF">SAMN04488067_10331</name>
</gene>
<evidence type="ECO:0008006" key="3">
    <source>
        <dbReference type="Google" id="ProtNLM"/>
    </source>
</evidence>
<dbReference type="InterPro" id="IPR036086">
    <property type="entry name" value="ParB/Sulfiredoxin_sf"/>
</dbReference>
<evidence type="ECO:0000313" key="1">
    <source>
        <dbReference type="EMBL" id="SDF26567.1"/>
    </source>
</evidence>
<dbReference type="EMBL" id="FNBO01000003">
    <property type="protein sequence ID" value="SDF26567.1"/>
    <property type="molecule type" value="Genomic_DNA"/>
</dbReference>
<dbReference type="AlphaFoldDB" id="A0A1G7JNQ0"/>
<organism evidence="1 2">
    <name type="scientific">Halorubrum xinjiangense</name>
    <dbReference type="NCBI Taxonomy" id="261291"/>
    <lineage>
        <taxon>Archaea</taxon>
        <taxon>Methanobacteriati</taxon>
        <taxon>Methanobacteriota</taxon>
        <taxon>Stenosarchaea group</taxon>
        <taxon>Halobacteria</taxon>
        <taxon>Halobacteriales</taxon>
        <taxon>Haloferacaceae</taxon>
        <taxon>Halorubrum</taxon>
    </lineage>
</organism>
<protein>
    <recommendedName>
        <fullName evidence="3">ParB-like nuclease domain-containing protein</fullName>
    </recommendedName>
</protein>
<proteinExistence type="predicted"/>